<evidence type="ECO:0000313" key="5">
    <source>
        <dbReference type="Proteomes" id="UP001321473"/>
    </source>
</evidence>
<dbReference type="Proteomes" id="UP001321473">
    <property type="component" value="Unassembled WGS sequence"/>
</dbReference>
<dbReference type="EMBL" id="JARKHS020034086">
    <property type="protein sequence ID" value="KAK8758490.1"/>
    <property type="molecule type" value="Genomic_DNA"/>
</dbReference>
<protein>
    <submittedName>
        <fullName evidence="4">Uncharacterized protein</fullName>
    </submittedName>
</protein>
<reference evidence="4 5" key="1">
    <citation type="journal article" date="2023" name="Arcadia Sci">
        <title>De novo assembly of a long-read Amblyomma americanum tick genome.</title>
        <authorList>
            <person name="Chou S."/>
            <person name="Poskanzer K.E."/>
            <person name="Rollins M."/>
            <person name="Thuy-Boun P.S."/>
        </authorList>
    </citation>
    <scope>NUCLEOTIDE SEQUENCE [LARGE SCALE GENOMIC DNA]</scope>
    <source>
        <strain evidence="4">F_SG_1</strain>
        <tissue evidence="4">Salivary glands</tissue>
    </source>
</reference>
<feature type="coiled-coil region" evidence="1">
    <location>
        <begin position="23"/>
        <end position="82"/>
    </location>
</feature>
<comment type="caution">
    <text evidence="4">The sequence shown here is derived from an EMBL/GenBank/DDBJ whole genome shotgun (WGS) entry which is preliminary data.</text>
</comment>
<proteinExistence type="predicted"/>
<evidence type="ECO:0000313" key="3">
    <source>
        <dbReference type="EMBL" id="KAK8758490.1"/>
    </source>
</evidence>
<dbReference type="AlphaFoldDB" id="A0AAQ4D7Q2"/>
<sequence>MEEEPTSGRSSRTDVIYVDLELLLEVERRHIELLLKEEELKERYVQFHRVIKASEQTYLAARDEITRKKALLLRVIQALEAEVDLVSGCPRLMQLLCSLRGGGGGGGLEATSVGDTPSSP</sequence>
<evidence type="ECO:0000256" key="2">
    <source>
        <dbReference type="SAM" id="MobiDB-lite"/>
    </source>
</evidence>
<keyword evidence="5" id="KW-1185">Reference proteome</keyword>
<evidence type="ECO:0000313" key="4">
    <source>
        <dbReference type="EMBL" id="KAK8758492.1"/>
    </source>
</evidence>
<reference evidence="4" key="2">
    <citation type="submission" date="2023-03" db="EMBL/GenBank/DDBJ databases">
        <authorList>
            <person name="Thuy-Boun P."/>
        </authorList>
    </citation>
    <scope>NUCLEOTIDE SEQUENCE</scope>
    <source>
        <strain evidence="4">F_SG_1</strain>
        <tissue evidence="4">Salivary glands</tissue>
    </source>
</reference>
<name>A0AAQ4D7Q2_AMBAM</name>
<keyword evidence="1" id="KW-0175">Coiled coil</keyword>
<dbReference type="EMBL" id="JARKHS020034085">
    <property type="protein sequence ID" value="KAK8758492.1"/>
    <property type="molecule type" value="Genomic_DNA"/>
</dbReference>
<gene>
    <name evidence="4" type="ORF">V5799_003877</name>
    <name evidence="3" type="ORF">V5799_003879</name>
</gene>
<evidence type="ECO:0000256" key="1">
    <source>
        <dbReference type="SAM" id="Coils"/>
    </source>
</evidence>
<reference evidence="4" key="3">
    <citation type="submission" date="2024-02" db="EMBL/GenBank/DDBJ databases">
        <authorList>
            <person name="Mcdaniel E.A."/>
            <person name="Celebi F.M."/>
            <person name="Reiter T."/>
            <person name="Weiss E.C."/>
            <person name="Chou S."/>
        </authorList>
    </citation>
    <scope>NUCLEOTIDE SEQUENCE</scope>
    <source>
        <strain evidence="4">F_SG_1</strain>
        <tissue evidence="4">Salivary glands</tissue>
    </source>
</reference>
<feature type="region of interest" description="Disordered" evidence="2">
    <location>
        <begin position="101"/>
        <end position="120"/>
    </location>
</feature>
<accession>A0AAQ4D7Q2</accession>
<organism evidence="4 5">
    <name type="scientific">Amblyomma americanum</name>
    <name type="common">Lone star tick</name>
    <dbReference type="NCBI Taxonomy" id="6943"/>
    <lineage>
        <taxon>Eukaryota</taxon>
        <taxon>Metazoa</taxon>
        <taxon>Ecdysozoa</taxon>
        <taxon>Arthropoda</taxon>
        <taxon>Chelicerata</taxon>
        <taxon>Arachnida</taxon>
        <taxon>Acari</taxon>
        <taxon>Parasitiformes</taxon>
        <taxon>Ixodida</taxon>
        <taxon>Ixodoidea</taxon>
        <taxon>Ixodidae</taxon>
        <taxon>Amblyomminae</taxon>
        <taxon>Amblyomma</taxon>
    </lineage>
</organism>